<evidence type="ECO:0000256" key="2">
    <source>
        <dbReference type="ARBA" id="ARBA00023445"/>
    </source>
</evidence>
<dbReference type="SUPFAM" id="SSF51735">
    <property type="entry name" value="NAD(P)-binding Rossmann-fold domains"/>
    <property type="match status" value="1"/>
</dbReference>
<protein>
    <submittedName>
        <fullName evidence="4">Uncharacterized oxidoreductase C513.07-like protein 2</fullName>
    </submittedName>
</protein>
<dbReference type="Proteomes" id="UP000186583">
    <property type="component" value="Unassembled WGS sequence"/>
</dbReference>
<dbReference type="Gene3D" id="3.40.50.720">
    <property type="entry name" value="NAD(P)-binding Rossmann-like Domain"/>
    <property type="match status" value="1"/>
</dbReference>
<organism evidence="4 5">
    <name type="scientific">Colletotrichum chlorophyti</name>
    <dbReference type="NCBI Taxonomy" id="708187"/>
    <lineage>
        <taxon>Eukaryota</taxon>
        <taxon>Fungi</taxon>
        <taxon>Dikarya</taxon>
        <taxon>Ascomycota</taxon>
        <taxon>Pezizomycotina</taxon>
        <taxon>Sordariomycetes</taxon>
        <taxon>Hypocreomycetidae</taxon>
        <taxon>Glomerellales</taxon>
        <taxon>Glomerellaceae</taxon>
        <taxon>Colletotrichum</taxon>
    </lineage>
</organism>
<dbReference type="InterPro" id="IPR036291">
    <property type="entry name" value="NAD(P)-bd_dom_sf"/>
</dbReference>
<keyword evidence="5" id="KW-1185">Reference proteome</keyword>
<dbReference type="InterPro" id="IPR050425">
    <property type="entry name" value="NAD(P)_dehydrat-like"/>
</dbReference>
<dbReference type="GO" id="GO:0006694">
    <property type="term" value="P:steroid biosynthetic process"/>
    <property type="evidence" value="ECO:0007669"/>
    <property type="project" value="InterPro"/>
</dbReference>
<evidence type="ECO:0000259" key="3">
    <source>
        <dbReference type="Pfam" id="PF01073"/>
    </source>
</evidence>
<dbReference type="PANTHER" id="PTHR10366">
    <property type="entry name" value="NAD DEPENDENT EPIMERASE/DEHYDRATASE"/>
    <property type="match status" value="1"/>
</dbReference>
<dbReference type="PANTHER" id="PTHR10366:SF564">
    <property type="entry name" value="STEROL-4-ALPHA-CARBOXYLATE 3-DEHYDROGENASE, DECARBOXYLATING"/>
    <property type="match status" value="1"/>
</dbReference>
<gene>
    <name evidence="4" type="ORF">CCHL11_05266</name>
</gene>
<dbReference type="Pfam" id="PF01073">
    <property type="entry name" value="3Beta_HSD"/>
    <property type="match status" value="1"/>
</dbReference>
<feature type="domain" description="3-beta hydroxysteroid dehydrogenase/isomerase" evidence="3">
    <location>
        <begin position="22"/>
        <end position="194"/>
    </location>
</feature>
<accession>A0A1Q8RPB8</accession>
<comment type="similarity">
    <text evidence="2">Belongs to the NAD(P)-dependent epimerase/dehydratase family. Dihydroflavonol-4-reductase subfamily.</text>
</comment>
<reference evidence="4 5" key="1">
    <citation type="submission" date="2016-11" db="EMBL/GenBank/DDBJ databases">
        <title>Draft Genome Assembly of Colletotrichum chlorophyti a pathogen of herbaceous plants.</title>
        <authorList>
            <person name="Gan P."/>
            <person name="Narusaka M."/>
            <person name="Tsushima A."/>
            <person name="Narusaka Y."/>
            <person name="Takano Y."/>
            <person name="Shirasu K."/>
        </authorList>
    </citation>
    <scope>NUCLEOTIDE SEQUENCE [LARGE SCALE GENOMIC DNA]</scope>
    <source>
        <strain evidence="4 5">NTL11</strain>
    </source>
</reference>
<evidence type="ECO:0000313" key="4">
    <source>
        <dbReference type="EMBL" id="OLN86033.1"/>
    </source>
</evidence>
<dbReference type="AlphaFoldDB" id="A0A1Q8RPB8"/>
<sequence>MSSSNLQTVIVTEANVGSQSAADKVRDTFPTEHGSKLTTVFVGDLTKPEHFRPVFDDTTVGVIHVASPVHAKAEDNVRDTLDPAVKGATGILEASKAYVGPSFRRVVHTSSFAVVIDPKKGSRTGYIYTESDWNPTTFEEAVAMREHVSLYTASKALSERAVWDWMAQRKPHFDLACLCPSMVLGPHLEQIETLDDVRSAAKLLWGLVDATETSKLEFAGCIDVRDTAAMLVAAF</sequence>
<proteinExistence type="inferred from homology"/>
<dbReference type="GO" id="GO:0016616">
    <property type="term" value="F:oxidoreductase activity, acting on the CH-OH group of donors, NAD or NADP as acceptor"/>
    <property type="evidence" value="ECO:0007669"/>
    <property type="project" value="InterPro"/>
</dbReference>
<dbReference type="OrthoDB" id="2735536at2759"/>
<evidence type="ECO:0000256" key="1">
    <source>
        <dbReference type="ARBA" id="ARBA00023002"/>
    </source>
</evidence>
<name>A0A1Q8RPB8_9PEZI</name>
<evidence type="ECO:0000313" key="5">
    <source>
        <dbReference type="Proteomes" id="UP000186583"/>
    </source>
</evidence>
<comment type="caution">
    <text evidence="4">The sequence shown here is derived from an EMBL/GenBank/DDBJ whole genome shotgun (WGS) entry which is preliminary data.</text>
</comment>
<dbReference type="EMBL" id="MPGH01000135">
    <property type="protein sequence ID" value="OLN86033.1"/>
    <property type="molecule type" value="Genomic_DNA"/>
</dbReference>
<dbReference type="STRING" id="708187.A0A1Q8RPB8"/>
<keyword evidence="1" id="KW-0560">Oxidoreductase</keyword>
<dbReference type="InterPro" id="IPR002225">
    <property type="entry name" value="3Beta_OHSteriod_DH/Estase"/>
</dbReference>